<organism evidence="2 3">
    <name type="scientific">Cystobacter fuscus (strain ATCC 25194 / DSM 2262 / NBRC 100088 / M29)</name>
    <dbReference type="NCBI Taxonomy" id="1242864"/>
    <lineage>
        <taxon>Bacteria</taxon>
        <taxon>Pseudomonadati</taxon>
        <taxon>Myxococcota</taxon>
        <taxon>Myxococcia</taxon>
        <taxon>Myxococcales</taxon>
        <taxon>Cystobacterineae</taxon>
        <taxon>Archangiaceae</taxon>
        <taxon>Cystobacter</taxon>
    </lineage>
</organism>
<evidence type="ECO:0000313" key="3">
    <source>
        <dbReference type="Proteomes" id="UP000011682"/>
    </source>
</evidence>
<evidence type="ECO:0000313" key="2">
    <source>
        <dbReference type="EMBL" id="EPX56926.1"/>
    </source>
</evidence>
<dbReference type="EMBL" id="ANAH02000064">
    <property type="protein sequence ID" value="EPX56926.1"/>
    <property type="molecule type" value="Genomic_DNA"/>
</dbReference>
<dbReference type="Proteomes" id="UP000011682">
    <property type="component" value="Unassembled WGS sequence"/>
</dbReference>
<accession>S9P1B8</accession>
<gene>
    <name evidence="2" type="ORF">D187_006679</name>
</gene>
<name>S9P1B8_CYSF2</name>
<evidence type="ECO:0000256" key="1">
    <source>
        <dbReference type="SAM" id="MobiDB-lite"/>
    </source>
</evidence>
<reference evidence="2" key="1">
    <citation type="submission" date="2013-05" db="EMBL/GenBank/DDBJ databases">
        <title>Genome assembly of Cystobacter fuscus DSM 2262.</title>
        <authorList>
            <person name="Sharma G."/>
            <person name="Khatri I."/>
            <person name="Kaur C."/>
            <person name="Mayilraj S."/>
            <person name="Subramanian S."/>
        </authorList>
    </citation>
    <scope>NUCLEOTIDE SEQUENCE [LARGE SCALE GENOMIC DNA]</scope>
    <source>
        <strain evidence="2">DSM 2262</strain>
    </source>
</reference>
<feature type="region of interest" description="Disordered" evidence="1">
    <location>
        <begin position="42"/>
        <end position="97"/>
    </location>
</feature>
<keyword evidence="3" id="KW-1185">Reference proteome</keyword>
<protein>
    <submittedName>
        <fullName evidence="2">Uncharacterized protein</fullName>
    </submittedName>
</protein>
<feature type="compositionally biased region" description="Gly residues" evidence="1">
    <location>
        <begin position="49"/>
        <end position="60"/>
    </location>
</feature>
<proteinExistence type="predicted"/>
<comment type="caution">
    <text evidence="2">The sequence shown here is derived from an EMBL/GenBank/DDBJ whole genome shotgun (WGS) entry which is preliminary data.</text>
</comment>
<feature type="compositionally biased region" description="Basic residues" evidence="1">
    <location>
        <begin position="84"/>
        <end position="97"/>
    </location>
</feature>
<sequence length="97" mass="10387">MRVVLLPLDERAIDETRNAPRLPVRPAPRGRRAGRLAPGIRAHLRAHPGPGGCLRGGRAAGGVRKEIPTGFRGGTPGEALPPFRPRRARRRLGPGGQ</sequence>
<dbReference type="AlphaFoldDB" id="S9P1B8"/>